<reference evidence="1 2" key="1">
    <citation type="submission" date="2024-01" db="EMBL/GenBank/DDBJ databases">
        <title>The genomes of 5 underutilized Papilionoideae crops provide insights into root nodulation and disease resistanc.</title>
        <authorList>
            <person name="Jiang F."/>
        </authorList>
    </citation>
    <scope>NUCLEOTIDE SEQUENCE [LARGE SCALE GENOMIC DNA]</scope>
    <source>
        <strain evidence="1">LVBAO_FW01</strain>
        <tissue evidence="1">Leaves</tissue>
    </source>
</reference>
<name>A0AAN9R7Q7_CANGL</name>
<keyword evidence="2" id="KW-1185">Reference proteome</keyword>
<proteinExistence type="predicted"/>
<protein>
    <submittedName>
        <fullName evidence="1">Uncharacterized protein</fullName>
    </submittedName>
</protein>
<dbReference type="EMBL" id="JAYMYQ010000001">
    <property type="protein sequence ID" value="KAK7360949.1"/>
    <property type="molecule type" value="Genomic_DNA"/>
</dbReference>
<accession>A0AAN9R7Q7</accession>
<evidence type="ECO:0000313" key="2">
    <source>
        <dbReference type="Proteomes" id="UP001367508"/>
    </source>
</evidence>
<evidence type="ECO:0000313" key="1">
    <source>
        <dbReference type="EMBL" id="KAK7360949.1"/>
    </source>
</evidence>
<organism evidence="1 2">
    <name type="scientific">Canavalia gladiata</name>
    <name type="common">Sword bean</name>
    <name type="synonym">Dolichos gladiatus</name>
    <dbReference type="NCBI Taxonomy" id="3824"/>
    <lineage>
        <taxon>Eukaryota</taxon>
        <taxon>Viridiplantae</taxon>
        <taxon>Streptophyta</taxon>
        <taxon>Embryophyta</taxon>
        <taxon>Tracheophyta</taxon>
        <taxon>Spermatophyta</taxon>
        <taxon>Magnoliopsida</taxon>
        <taxon>eudicotyledons</taxon>
        <taxon>Gunneridae</taxon>
        <taxon>Pentapetalae</taxon>
        <taxon>rosids</taxon>
        <taxon>fabids</taxon>
        <taxon>Fabales</taxon>
        <taxon>Fabaceae</taxon>
        <taxon>Papilionoideae</taxon>
        <taxon>50 kb inversion clade</taxon>
        <taxon>NPAAA clade</taxon>
        <taxon>indigoferoid/millettioid clade</taxon>
        <taxon>Phaseoleae</taxon>
        <taxon>Canavalia</taxon>
    </lineage>
</organism>
<comment type="caution">
    <text evidence="1">The sequence shown here is derived from an EMBL/GenBank/DDBJ whole genome shotgun (WGS) entry which is preliminary data.</text>
</comment>
<gene>
    <name evidence="1" type="ORF">VNO77_02970</name>
</gene>
<dbReference type="Proteomes" id="UP001367508">
    <property type="component" value="Unassembled WGS sequence"/>
</dbReference>
<sequence length="109" mass="12343">MNCFGGSKLFDCKFQDKKEIFKSSDLTRVRENAQEKFMHHVGFNYVTGRLVASKAKVKSNHVKKIGFNEVSSSWSWMMITGQFDGSEFCVSPEISCVSTEQFSLALQEA</sequence>
<dbReference type="AlphaFoldDB" id="A0AAN9R7Q7"/>